<dbReference type="Gene3D" id="2.60.120.1440">
    <property type="match status" value="1"/>
</dbReference>
<gene>
    <name evidence="3" type="ORF">COB67_11330</name>
</gene>
<dbReference type="AlphaFoldDB" id="A0A2A4STQ6"/>
<dbReference type="EMBL" id="NVSR01000119">
    <property type="protein sequence ID" value="PCI24730.1"/>
    <property type="molecule type" value="Genomic_DNA"/>
</dbReference>
<dbReference type="Pfam" id="PF04773">
    <property type="entry name" value="FecR"/>
    <property type="match status" value="1"/>
</dbReference>
<dbReference type="PANTHER" id="PTHR38731:SF1">
    <property type="entry name" value="FECR PROTEIN DOMAIN-CONTAINING PROTEIN"/>
    <property type="match status" value="1"/>
</dbReference>
<comment type="caution">
    <text evidence="3">The sequence shown here is derived from an EMBL/GenBank/DDBJ whole genome shotgun (WGS) entry which is preliminary data.</text>
</comment>
<name>A0A2A4STQ6_9DELT</name>
<evidence type="ECO:0000313" key="3">
    <source>
        <dbReference type="EMBL" id="PCI24730.1"/>
    </source>
</evidence>
<feature type="compositionally biased region" description="Acidic residues" evidence="1">
    <location>
        <begin position="307"/>
        <end position="326"/>
    </location>
</feature>
<feature type="compositionally biased region" description="Basic and acidic residues" evidence="1">
    <location>
        <begin position="327"/>
        <end position="347"/>
    </location>
</feature>
<sequence length="439" mass="49399">MKKLLIGIGTLLLLLETSFGLVKYGEAYIQKGNLTIIRDGKLYRYASQEEAIEILKNDILRVGKNSLVKLETVQDTHIQMGSNAVFQVRAWKEGRKKGYLRMLFGKSRFKTTRSRTKRRRFSVKTAMAVVGVKGTEWDQQTTSNGVSDTVVRDGIVGVTPHFGKQITLGPGERSVVVSPTKATKLIKVKKIKKEISEEPLEEAPTDTEEVLVEKEKDVVEEEVATEIEGGVTEDISAEKEEAPSVIQEEKSMEVPEKETLEAIELDSPAPTSEEAASLDNEQLYIDAGVVDQTTFEQSKQETVSVEESLDEIDEGIEEQEEEEESTEEQKEEKKSTEEQKEEKKSTEEPLEEESKEILLTGESEEEVEADFEEDLSSSEEVETVETEPDFTPEISIPEEETEIEHPELDDIDDIVEEETETAIQESLKSIGKIKVKFEK</sequence>
<dbReference type="PANTHER" id="PTHR38731">
    <property type="entry name" value="LIPL45-RELATED LIPOPROTEIN-RELATED"/>
    <property type="match status" value="1"/>
</dbReference>
<evidence type="ECO:0000313" key="4">
    <source>
        <dbReference type="Proteomes" id="UP000218113"/>
    </source>
</evidence>
<evidence type="ECO:0000256" key="1">
    <source>
        <dbReference type="SAM" id="MobiDB-lite"/>
    </source>
</evidence>
<organism evidence="3 4">
    <name type="scientific">SAR324 cluster bacterium</name>
    <dbReference type="NCBI Taxonomy" id="2024889"/>
    <lineage>
        <taxon>Bacteria</taxon>
        <taxon>Deltaproteobacteria</taxon>
        <taxon>SAR324 cluster</taxon>
    </lineage>
</organism>
<evidence type="ECO:0000259" key="2">
    <source>
        <dbReference type="Pfam" id="PF04773"/>
    </source>
</evidence>
<reference evidence="4" key="1">
    <citation type="submission" date="2017-08" db="EMBL/GenBank/DDBJ databases">
        <title>A dynamic microbial community with high functional redundancy inhabits the cold, oxic subseafloor aquifer.</title>
        <authorList>
            <person name="Tully B.J."/>
            <person name="Wheat C.G."/>
            <person name="Glazer B.T."/>
            <person name="Huber J.A."/>
        </authorList>
    </citation>
    <scope>NUCLEOTIDE SEQUENCE [LARGE SCALE GENOMIC DNA]</scope>
</reference>
<proteinExistence type="predicted"/>
<feature type="region of interest" description="Disordered" evidence="1">
    <location>
        <begin position="295"/>
        <end position="404"/>
    </location>
</feature>
<accession>A0A2A4STQ6</accession>
<feature type="compositionally biased region" description="Acidic residues" evidence="1">
    <location>
        <begin position="362"/>
        <end position="402"/>
    </location>
</feature>
<dbReference type="InterPro" id="IPR006860">
    <property type="entry name" value="FecR"/>
</dbReference>
<feature type="domain" description="FecR protein" evidence="2">
    <location>
        <begin position="59"/>
        <end position="156"/>
    </location>
</feature>
<protein>
    <recommendedName>
        <fullName evidence="2">FecR protein domain-containing protein</fullName>
    </recommendedName>
</protein>
<feature type="region of interest" description="Disordered" evidence="1">
    <location>
        <begin position="236"/>
        <end position="283"/>
    </location>
</feature>
<feature type="compositionally biased region" description="Basic and acidic residues" evidence="1">
    <location>
        <begin position="236"/>
        <end position="260"/>
    </location>
</feature>
<feature type="compositionally biased region" description="Polar residues" evidence="1">
    <location>
        <begin position="295"/>
        <end position="305"/>
    </location>
</feature>
<dbReference type="Proteomes" id="UP000218113">
    <property type="component" value="Unassembled WGS sequence"/>
</dbReference>